<proteinExistence type="predicted"/>
<feature type="region of interest" description="Disordered" evidence="1">
    <location>
        <begin position="98"/>
        <end position="165"/>
    </location>
</feature>
<evidence type="ECO:0000313" key="2">
    <source>
        <dbReference type="EMBL" id="MXU95717.1"/>
    </source>
</evidence>
<feature type="compositionally biased region" description="Basic and acidic residues" evidence="1">
    <location>
        <begin position="103"/>
        <end position="124"/>
    </location>
</feature>
<name>A0A6B0V0N7_IXORI</name>
<sequence length="193" mass="21032">MPGGAAVLLELGGPGWGIVCPQAEGVPLQERLGDLQLLLLQQHPGCAPQPSAPGRLPRGKPLHTQHTRHEGDAHNPRDSPQPERPVCPVHLQRELLPCLPRLGQDRGGPDLRRLQPPSKGHDPGSRQSTGGAGVQHCRNANRHRVREGHSDPGLQRVGRPEAVRVSERHEKVREHLLAVVQRGLSVPVCLEQH</sequence>
<organism evidence="2">
    <name type="scientific">Ixodes ricinus</name>
    <name type="common">Common tick</name>
    <name type="synonym">Acarus ricinus</name>
    <dbReference type="NCBI Taxonomy" id="34613"/>
    <lineage>
        <taxon>Eukaryota</taxon>
        <taxon>Metazoa</taxon>
        <taxon>Ecdysozoa</taxon>
        <taxon>Arthropoda</taxon>
        <taxon>Chelicerata</taxon>
        <taxon>Arachnida</taxon>
        <taxon>Acari</taxon>
        <taxon>Parasitiformes</taxon>
        <taxon>Ixodida</taxon>
        <taxon>Ixodoidea</taxon>
        <taxon>Ixodidae</taxon>
        <taxon>Ixodinae</taxon>
        <taxon>Ixodes</taxon>
    </lineage>
</organism>
<protein>
    <submittedName>
        <fullName evidence="2">Uncharacterized protein</fullName>
    </submittedName>
</protein>
<accession>A0A6B0V0N7</accession>
<dbReference type="AlphaFoldDB" id="A0A6B0V0N7"/>
<feature type="region of interest" description="Disordered" evidence="1">
    <location>
        <begin position="44"/>
        <end position="85"/>
    </location>
</feature>
<evidence type="ECO:0000256" key="1">
    <source>
        <dbReference type="SAM" id="MobiDB-lite"/>
    </source>
</evidence>
<reference evidence="2" key="1">
    <citation type="submission" date="2019-12" db="EMBL/GenBank/DDBJ databases">
        <title>An insight into the sialome of adult female Ixodes ricinus ticks feeding for 6 days.</title>
        <authorList>
            <person name="Perner J."/>
            <person name="Ribeiro J.M.C."/>
        </authorList>
    </citation>
    <scope>NUCLEOTIDE SEQUENCE</scope>
    <source>
        <strain evidence="2">Semi-engorged</strain>
        <tissue evidence="2">Salivary glands</tissue>
    </source>
</reference>
<feature type="compositionally biased region" description="Basic and acidic residues" evidence="1">
    <location>
        <begin position="67"/>
        <end position="81"/>
    </location>
</feature>
<dbReference type="EMBL" id="GIFC01013634">
    <property type="protein sequence ID" value="MXU95717.1"/>
    <property type="molecule type" value="Transcribed_RNA"/>
</dbReference>
<feature type="compositionally biased region" description="Basic residues" evidence="1">
    <location>
        <begin position="57"/>
        <end position="66"/>
    </location>
</feature>